<keyword evidence="1" id="KW-0597">Phosphoprotein</keyword>
<evidence type="ECO:0000256" key="1">
    <source>
        <dbReference type="ARBA" id="ARBA00022553"/>
    </source>
</evidence>
<evidence type="ECO:0000313" key="5">
    <source>
        <dbReference type="Proteomes" id="UP000189229"/>
    </source>
</evidence>
<comment type="caution">
    <text evidence="4">The sequence shown here is derived from an EMBL/GenBank/DDBJ whole genome shotgun (WGS) entry which is preliminary data.</text>
</comment>
<dbReference type="EMBL" id="MVBM01000002">
    <property type="protein sequence ID" value="OOK78120.1"/>
    <property type="molecule type" value="Genomic_DNA"/>
</dbReference>
<reference evidence="4 5" key="1">
    <citation type="submission" date="2017-02" db="EMBL/GenBank/DDBJ databases">
        <title>Complete genome sequences of Mycobacterium kansasii strains isolated from rhesus macaques.</title>
        <authorList>
            <person name="Panda A."/>
            <person name="Nagaraj S."/>
            <person name="Zhao X."/>
            <person name="Tettelin H."/>
            <person name="Detolla L.J."/>
        </authorList>
    </citation>
    <scope>NUCLEOTIDE SEQUENCE [LARGE SCALE GENOMIC DNA]</scope>
    <source>
        <strain evidence="4 5">11-3813</strain>
    </source>
</reference>
<gene>
    <name evidence="4" type="ORF">BZL30_2207</name>
    <name evidence="3" type="ORF">BZL30_2213</name>
</gene>
<dbReference type="CDD" id="cd00060">
    <property type="entry name" value="FHA"/>
    <property type="match status" value="1"/>
</dbReference>
<dbReference type="Proteomes" id="UP000189229">
    <property type="component" value="Unassembled WGS sequence"/>
</dbReference>
<evidence type="ECO:0000313" key="3">
    <source>
        <dbReference type="EMBL" id="OOK78120.1"/>
    </source>
</evidence>
<dbReference type="Pfam" id="PF00498">
    <property type="entry name" value="FHA"/>
    <property type="match status" value="1"/>
</dbReference>
<protein>
    <submittedName>
        <fullName evidence="4">FHA domain protein</fullName>
    </submittedName>
</protein>
<dbReference type="SUPFAM" id="SSF49879">
    <property type="entry name" value="SMAD/FHA domain"/>
    <property type="match status" value="1"/>
</dbReference>
<dbReference type="AlphaFoldDB" id="A0A1V3XJB3"/>
<dbReference type="Gene3D" id="2.60.200.20">
    <property type="match status" value="1"/>
</dbReference>
<accession>A0A1V3XJB3</accession>
<name>A0A1V3XJB3_MYCKA</name>
<sequence>MEGRTEAVVMDVPRLEVRAGGRVWHATPNRVWTIGRSAEADVRLDNPRVSRDHAVLQPGPGAGFWSTTAAMGCLSRAPASSGWPLRGRCR</sequence>
<dbReference type="PROSITE" id="PS50006">
    <property type="entry name" value="FHA_DOMAIN"/>
    <property type="match status" value="1"/>
</dbReference>
<dbReference type="InterPro" id="IPR008984">
    <property type="entry name" value="SMAD_FHA_dom_sf"/>
</dbReference>
<feature type="domain" description="FHA" evidence="2">
    <location>
        <begin position="32"/>
        <end position="56"/>
    </location>
</feature>
<dbReference type="EMBL" id="MVBM01000002">
    <property type="protein sequence ID" value="OOK79188.1"/>
    <property type="molecule type" value="Genomic_DNA"/>
</dbReference>
<proteinExistence type="predicted"/>
<dbReference type="InterPro" id="IPR000253">
    <property type="entry name" value="FHA_dom"/>
</dbReference>
<organism evidence="4 5">
    <name type="scientific">Mycobacterium kansasii</name>
    <dbReference type="NCBI Taxonomy" id="1768"/>
    <lineage>
        <taxon>Bacteria</taxon>
        <taxon>Bacillati</taxon>
        <taxon>Actinomycetota</taxon>
        <taxon>Actinomycetes</taxon>
        <taxon>Mycobacteriales</taxon>
        <taxon>Mycobacteriaceae</taxon>
        <taxon>Mycobacterium</taxon>
    </lineage>
</organism>
<evidence type="ECO:0000259" key="2">
    <source>
        <dbReference type="PROSITE" id="PS50006"/>
    </source>
</evidence>
<evidence type="ECO:0000313" key="4">
    <source>
        <dbReference type="EMBL" id="OOK79188.1"/>
    </source>
</evidence>